<name>A0A7R9E8R2_9NEOP</name>
<dbReference type="InterPro" id="IPR006043">
    <property type="entry name" value="NCS2"/>
</dbReference>
<evidence type="ECO:0000256" key="2">
    <source>
        <dbReference type="ARBA" id="ARBA00008821"/>
    </source>
</evidence>
<sequence>MYSDHQCVIAILRYLYSEHQCVIAILRLPIVQGGTISFLVPTLAILNLPQWRCPDSEVLQAMTADNRTELWQVRMRELSGAIAVSALLQVAIGYLGVIGVMLRYITPLTIVPTVSLVGLSLFENAAEAASKHWGIAMGTILMLTVFSQCMAGVSFPTPTYNTSRGVHIAWFPLFKLFPNWDHRSLLFPWRLSALEQTSPAFRTSFIVGMSSGSSSISSSPSSSMDSCCSLIISASSRVPQTVTSSSAAMYSSYVQSEANLCQVSSSHGRVKVRGADIGAVNGPTCGSVEGPGWELASTGGGSFGSLVLAAVGSTWTAASSSIGKTKWACRKQLVITAGCSQQNSTLYRHIKVSNNAMLYDKVNSGTPASRFKWLRSLGGLGSLNTGIATFSPKGQHRYQAGTSKYIIYQLGSGSCTTPSHKPNELT</sequence>
<feature type="transmembrane region" description="Helical" evidence="6">
    <location>
        <begin position="104"/>
        <end position="122"/>
    </location>
</feature>
<evidence type="ECO:0000313" key="7">
    <source>
        <dbReference type="EMBL" id="CAD7428162.1"/>
    </source>
</evidence>
<evidence type="ECO:0000256" key="3">
    <source>
        <dbReference type="ARBA" id="ARBA00022692"/>
    </source>
</evidence>
<keyword evidence="4 6" id="KW-1133">Transmembrane helix</keyword>
<evidence type="ECO:0000256" key="4">
    <source>
        <dbReference type="ARBA" id="ARBA00022989"/>
    </source>
</evidence>
<keyword evidence="5 6" id="KW-0472">Membrane</keyword>
<evidence type="ECO:0000256" key="5">
    <source>
        <dbReference type="ARBA" id="ARBA00023136"/>
    </source>
</evidence>
<accession>A0A7R9E8R2</accession>
<dbReference type="GO" id="GO:0016020">
    <property type="term" value="C:membrane"/>
    <property type="evidence" value="ECO:0007669"/>
    <property type="project" value="UniProtKB-SubCell"/>
</dbReference>
<dbReference type="EMBL" id="OB793646">
    <property type="protein sequence ID" value="CAD7428162.1"/>
    <property type="molecule type" value="Genomic_DNA"/>
</dbReference>
<dbReference type="AlphaFoldDB" id="A0A7R9E8R2"/>
<evidence type="ECO:0000256" key="6">
    <source>
        <dbReference type="SAM" id="Phobius"/>
    </source>
</evidence>
<feature type="transmembrane region" description="Helical" evidence="6">
    <location>
        <begin position="134"/>
        <end position="155"/>
    </location>
</feature>
<dbReference type="GO" id="GO:0022857">
    <property type="term" value="F:transmembrane transporter activity"/>
    <property type="evidence" value="ECO:0007669"/>
    <property type="project" value="InterPro"/>
</dbReference>
<dbReference type="PANTHER" id="PTHR11119">
    <property type="entry name" value="XANTHINE-URACIL / VITAMIN C PERMEASE FAMILY MEMBER"/>
    <property type="match status" value="1"/>
</dbReference>
<evidence type="ECO:0000256" key="1">
    <source>
        <dbReference type="ARBA" id="ARBA00004141"/>
    </source>
</evidence>
<comment type="similarity">
    <text evidence="2">Belongs to the nucleobase:cation symporter-2 (NCS2) (TC 2.A.40) family.</text>
</comment>
<gene>
    <name evidence="7" type="ORF">TMSB3V08_LOCUS4977</name>
</gene>
<proteinExistence type="inferred from homology"/>
<keyword evidence="3 6" id="KW-0812">Transmembrane</keyword>
<organism evidence="7">
    <name type="scientific">Timema monikensis</name>
    <dbReference type="NCBI Taxonomy" id="170555"/>
    <lineage>
        <taxon>Eukaryota</taxon>
        <taxon>Metazoa</taxon>
        <taxon>Ecdysozoa</taxon>
        <taxon>Arthropoda</taxon>
        <taxon>Hexapoda</taxon>
        <taxon>Insecta</taxon>
        <taxon>Pterygota</taxon>
        <taxon>Neoptera</taxon>
        <taxon>Polyneoptera</taxon>
        <taxon>Phasmatodea</taxon>
        <taxon>Timematodea</taxon>
        <taxon>Timematoidea</taxon>
        <taxon>Timematidae</taxon>
        <taxon>Timema</taxon>
    </lineage>
</organism>
<protein>
    <submittedName>
        <fullName evidence="7">Uncharacterized protein</fullName>
    </submittedName>
</protein>
<comment type="subcellular location">
    <subcellularLocation>
        <location evidence="1">Membrane</location>
        <topology evidence="1">Multi-pass membrane protein</topology>
    </subcellularLocation>
</comment>
<feature type="transmembrane region" description="Helical" evidence="6">
    <location>
        <begin position="78"/>
        <end position="98"/>
    </location>
</feature>
<dbReference type="Pfam" id="PF00860">
    <property type="entry name" value="Xan_ur_permease"/>
    <property type="match status" value="1"/>
</dbReference>
<reference evidence="7" key="1">
    <citation type="submission" date="2020-11" db="EMBL/GenBank/DDBJ databases">
        <authorList>
            <person name="Tran Van P."/>
        </authorList>
    </citation>
    <scope>NUCLEOTIDE SEQUENCE</scope>
</reference>